<name>Q4A2F1_EHV8U</name>
<protein>
    <submittedName>
        <fullName evidence="1">Uncharacterized protein</fullName>
    </submittedName>
</protein>
<organism evidence="1 2">
    <name type="scientific">Emiliania huxleyi virus 86 (isolate United Kingdom/English Channel/1999)</name>
    <name type="common">EhV-86</name>
    <dbReference type="NCBI Taxonomy" id="654925"/>
    <lineage>
        <taxon>Viruses</taxon>
        <taxon>Varidnaviria</taxon>
        <taxon>Bamfordvirae</taxon>
        <taxon>Nucleocytoviricota</taxon>
        <taxon>Megaviricetes</taxon>
        <taxon>Algavirales</taxon>
        <taxon>Phycodnaviridae</taxon>
        <taxon>Coccolithovirus</taxon>
        <taxon>Coccolithovirus huxleyi</taxon>
        <taxon>Emiliania huxleyi virus 86</taxon>
    </lineage>
</organism>
<dbReference type="GeneID" id="3654799"/>
<dbReference type="EMBL" id="AJ890364">
    <property type="protein sequence ID" value="CAI65755.1"/>
    <property type="molecule type" value="Genomic_DNA"/>
</dbReference>
<dbReference type="RefSeq" id="YP_294086.1">
    <property type="nucleotide sequence ID" value="NC_007346.1"/>
</dbReference>
<evidence type="ECO:0000313" key="1">
    <source>
        <dbReference type="EMBL" id="CAI65755.1"/>
    </source>
</evidence>
<accession>Q4A2F1</accession>
<proteinExistence type="predicted"/>
<dbReference type="Proteomes" id="UP000000863">
    <property type="component" value="Segment"/>
</dbReference>
<organismHost>
    <name type="scientific">Emiliania huxleyi</name>
    <name type="common">Coccolithophore</name>
    <name type="synonym">Pontosphaera huxleyi</name>
    <dbReference type="NCBI Taxonomy" id="2903"/>
</organismHost>
<keyword evidence="2" id="KW-1185">Reference proteome</keyword>
<gene>
    <name evidence="1" type="ORF">EhV328</name>
</gene>
<evidence type="ECO:0000313" key="2">
    <source>
        <dbReference type="Proteomes" id="UP000000863"/>
    </source>
</evidence>
<reference evidence="1 2" key="1">
    <citation type="journal article" date="2005" name="Science">
        <title>Complete genome sequence and lytic phase transcription profile of a Coccolithovirus.</title>
        <authorList>
            <person name="Wilson W.H."/>
            <person name="Schroeder D.C."/>
            <person name="Allen M.J."/>
            <person name="Holden M.T.G."/>
            <person name="Parkhill J."/>
            <person name="Barrell B.G."/>
            <person name="Churcher C."/>
            <person name="Hamlin N."/>
            <person name="Mungall K."/>
            <person name="Norbertczak H."/>
            <person name="Quail M.A."/>
            <person name="Price C."/>
            <person name="Rabbinowitsch E."/>
            <person name="Walker D."/>
            <person name="Craigon M."/>
            <person name="Roy D."/>
            <person name="Ghazal P."/>
        </authorList>
    </citation>
    <scope>NUCLEOTIDE SEQUENCE [LARGE SCALE GENOMIC DNA]</scope>
    <source>
        <strain evidence="2">Isolate United Kingdom/English Channel/1999</strain>
    </source>
</reference>
<sequence>MKFPNFKRMFKRNNNKYDPDDMHPNEDTNKVGSFTGPVFYMPDIVFESYRKYFAGDRQLFVPTAKPVLDDVRVMESVYKKRLDDANANTALMPGVVSDIFSARRVIDQQKEEIKKELSELPTLILYDNIVRRVEWSPPPEVMEKAVRLW</sequence>
<dbReference type="KEGG" id="vg:3654799"/>